<dbReference type="EMBL" id="CP170592">
    <property type="protein sequence ID" value="XNH96787.1"/>
    <property type="molecule type" value="Genomic_DNA"/>
</dbReference>
<name>A0ACD5G3W7_9VIBR</name>
<organism evidence="1 2">
    <name type="scientific">Vibrio cyclitrophicus</name>
    <dbReference type="NCBI Taxonomy" id="47951"/>
    <lineage>
        <taxon>Bacteria</taxon>
        <taxon>Pseudomonadati</taxon>
        <taxon>Pseudomonadota</taxon>
        <taxon>Gammaproteobacteria</taxon>
        <taxon>Vibrionales</taxon>
        <taxon>Vibrionaceae</taxon>
        <taxon>Vibrio</taxon>
    </lineage>
</organism>
<proteinExistence type="predicted"/>
<geneLocation type="plasmid" evidence="1 2">
    <name>unnamed2</name>
</geneLocation>
<keyword evidence="1" id="KW-0614">Plasmid</keyword>
<accession>A0ACD5G3W7</accession>
<dbReference type="Proteomes" id="UP000235310">
    <property type="component" value="Plasmid unnamed2"/>
</dbReference>
<evidence type="ECO:0000313" key="1">
    <source>
        <dbReference type="EMBL" id="XNH96787.1"/>
    </source>
</evidence>
<reference evidence="1 2" key="1">
    <citation type="journal article" date="2018" name="Nature">
        <title>A major lineage of non-tailed dsDNA viruses as unrecognized killers of marine bacteria.</title>
        <authorList>
            <person name="Kauffman K.M."/>
            <person name="Hussain F.A."/>
            <person name="Yang J."/>
            <person name="Arevalo P."/>
            <person name="Brown J.M."/>
            <person name="Chang W.K."/>
            <person name="VanInsberghe D."/>
            <person name="Elsherbini J."/>
            <person name="Sharma R.S."/>
            <person name="Cutler M.B."/>
            <person name="Kelly L."/>
            <person name="Polz M.F."/>
        </authorList>
    </citation>
    <scope>NUCLEOTIDE SEQUENCE [LARGE SCALE GENOMIC DNA]</scope>
    <source>
        <strain evidence="1 2">10N.222.46.E12</strain>
    </source>
</reference>
<gene>
    <name evidence="1" type="ORF">BCS90_24835</name>
</gene>
<evidence type="ECO:0000313" key="2">
    <source>
        <dbReference type="Proteomes" id="UP000235310"/>
    </source>
</evidence>
<sequence>MNYQPISLAANQYRHISLSPSVLGFPMQSLLLICGTLLVGSWLGYPLAFVSVGYVGHIFIKRKFAREYHELPHPIPQPGLAGQTSKLYVKGLPEQFYKDFQALAETCSEVCIARPKKLRYLELSLKRIAARHGANIRSVDADFVALEHPVADIELAREYYVRSRRPVIPQSPVAIEDLADNNPIQNQENKEDLLTEKNKRKVILD</sequence>
<protein>
    <submittedName>
        <fullName evidence="1">Uncharacterized protein</fullName>
    </submittedName>
</protein>